<dbReference type="InterPro" id="IPR036388">
    <property type="entry name" value="WH-like_DNA-bd_sf"/>
</dbReference>
<dbReference type="InterPro" id="IPR015265">
    <property type="entry name" value="PuR_N"/>
</dbReference>
<evidence type="ECO:0000313" key="8">
    <source>
        <dbReference type="EMBL" id="SQB33799.1"/>
    </source>
</evidence>
<dbReference type="Gene3D" id="3.40.50.2020">
    <property type="match status" value="1"/>
</dbReference>
<evidence type="ECO:0000256" key="1">
    <source>
        <dbReference type="ARBA" id="ARBA00011738"/>
    </source>
</evidence>
<dbReference type="InterPro" id="IPR029057">
    <property type="entry name" value="PRTase-like"/>
</dbReference>
<dbReference type="InterPro" id="IPR000836">
    <property type="entry name" value="PRTase_dom"/>
</dbReference>
<evidence type="ECO:0000313" key="9">
    <source>
        <dbReference type="Proteomes" id="UP000250223"/>
    </source>
</evidence>
<dbReference type="SUPFAM" id="SSF53271">
    <property type="entry name" value="PRTase-like"/>
    <property type="match status" value="1"/>
</dbReference>
<evidence type="ECO:0000256" key="5">
    <source>
        <dbReference type="ARBA" id="ARBA00049656"/>
    </source>
</evidence>
<dbReference type="NCBIfam" id="TIGR01743">
    <property type="entry name" value="purR_Bsub"/>
    <property type="match status" value="1"/>
</dbReference>
<reference evidence="8 9" key="1">
    <citation type="submission" date="2018-06" db="EMBL/GenBank/DDBJ databases">
        <authorList>
            <consortium name="Pathogen Informatics"/>
            <person name="Doyle S."/>
        </authorList>
    </citation>
    <scope>NUCLEOTIDE SEQUENCE [LARGE SCALE GENOMIC DNA]</scope>
    <source>
        <strain evidence="8 9">NCTC13028</strain>
    </source>
</reference>
<dbReference type="CDD" id="cd06223">
    <property type="entry name" value="PRTases_typeI"/>
    <property type="match status" value="1"/>
</dbReference>
<dbReference type="EMBL" id="UAWC01000001">
    <property type="protein sequence ID" value="SQB33799.1"/>
    <property type="molecule type" value="Genomic_DNA"/>
</dbReference>
<organism evidence="8 9">
    <name type="scientific">Clostridium cochlearium</name>
    <dbReference type="NCBI Taxonomy" id="1494"/>
    <lineage>
        <taxon>Bacteria</taxon>
        <taxon>Bacillati</taxon>
        <taxon>Bacillota</taxon>
        <taxon>Clostridia</taxon>
        <taxon>Eubacteriales</taxon>
        <taxon>Clostridiaceae</taxon>
        <taxon>Clostridium</taxon>
    </lineage>
</organism>
<evidence type="ECO:0000256" key="2">
    <source>
        <dbReference type="ARBA" id="ARBA00023015"/>
    </source>
</evidence>
<keyword evidence="2" id="KW-0805">Transcription regulation</keyword>
<feature type="domain" description="Phosphoribosyltransferase" evidence="6">
    <location>
        <begin position="131"/>
        <end position="255"/>
    </location>
</feature>
<dbReference type="PANTHER" id="PTHR43864">
    <property type="entry name" value="HYPOXANTHINE/GUANINE PHOSPHORIBOSYLTRANSFERASE"/>
    <property type="match status" value="1"/>
</dbReference>
<dbReference type="InterPro" id="IPR010078">
    <property type="entry name" value="PurR_Bsub"/>
</dbReference>
<comment type="similarity">
    <text evidence="5">Belongs to the purine/pyrimidine phosphoribosyltransferase family. PurR subfamily.</text>
</comment>
<sequence>MNNGMYYNQIIRKKQMGDIMEKFTRNQRISAITKILIENPNKIVNLNKFTEMFNAAKSTISEDLIAIKDVLNKLSLGKIETVSGAAGGVKYICGISKEESSKFAEELCIILKDRERIIPGNFLYVTDLVFNPQIIQKAGLILATEFNNMDIDYVVTVETKGVSLAYEVARMLGVQLVVVRRENKVTEGSTVSINYVSGSTNRIQNMSLPKRAIKSGSKCIFIDDFMKAGGTALGIINLLKEFDSELLGMGVLVDNVGIDKKLVSEYISIIEFKGLDQDNNSIIYPSKKFKI</sequence>
<dbReference type="Pfam" id="PF09182">
    <property type="entry name" value="PuR_N"/>
    <property type="match status" value="1"/>
</dbReference>
<dbReference type="InterPro" id="IPR050118">
    <property type="entry name" value="Pur/Pyrimidine_PRTase"/>
</dbReference>
<accession>A0A240B293</accession>
<evidence type="ECO:0000259" key="6">
    <source>
        <dbReference type="Pfam" id="PF00156"/>
    </source>
</evidence>
<protein>
    <submittedName>
        <fullName evidence="8">Pur operon repressor</fullName>
    </submittedName>
</protein>
<evidence type="ECO:0000259" key="7">
    <source>
        <dbReference type="Pfam" id="PF09182"/>
    </source>
</evidence>
<evidence type="ECO:0000256" key="3">
    <source>
        <dbReference type="ARBA" id="ARBA00023125"/>
    </source>
</evidence>
<keyword evidence="4" id="KW-0804">Transcription</keyword>
<proteinExistence type="inferred from homology"/>
<keyword evidence="3" id="KW-0238">DNA-binding</keyword>
<dbReference type="AlphaFoldDB" id="A0A240B293"/>
<dbReference type="GO" id="GO:0003677">
    <property type="term" value="F:DNA binding"/>
    <property type="evidence" value="ECO:0007669"/>
    <property type="project" value="UniProtKB-KW"/>
</dbReference>
<gene>
    <name evidence="8" type="primary">purR_2</name>
    <name evidence="8" type="ORF">NCTC13028_00704</name>
</gene>
<dbReference type="PANTHER" id="PTHR43864:SF2">
    <property type="entry name" value="PUR OPERON REPRESSOR"/>
    <property type="match status" value="1"/>
</dbReference>
<dbReference type="GO" id="GO:0045982">
    <property type="term" value="P:negative regulation of purine nucleobase metabolic process"/>
    <property type="evidence" value="ECO:0007669"/>
    <property type="project" value="InterPro"/>
</dbReference>
<dbReference type="GO" id="GO:0045892">
    <property type="term" value="P:negative regulation of DNA-templated transcription"/>
    <property type="evidence" value="ECO:0007669"/>
    <property type="project" value="InterPro"/>
</dbReference>
<dbReference type="SUPFAM" id="SSF46785">
    <property type="entry name" value="Winged helix' DNA-binding domain"/>
    <property type="match status" value="1"/>
</dbReference>
<dbReference type="Proteomes" id="UP000250223">
    <property type="component" value="Unassembled WGS sequence"/>
</dbReference>
<dbReference type="Pfam" id="PF00156">
    <property type="entry name" value="Pribosyltran"/>
    <property type="match status" value="1"/>
</dbReference>
<feature type="domain" description="Bacterial purine repressor N-terminal" evidence="7">
    <location>
        <begin position="25"/>
        <end position="93"/>
    </location>
</feature>
<dbReference type="Gene3D" id="1.10.10.10">
    <property type="entry name" value="Winged helix-like DNA-binding domain superfamily/Winged helix DNA-binding domain"/>
    <property type="match status" value="1"/>
</dbReference>
<name>A0A240B293_CLOCO</name>
<evidence type="ECO:0000256" key="4">
    <source>
        <dbReference type="ARBA" id="ARBA00023163"/>
    </source>
</evidence>
<comment type="subunit">
    <text evidence="1">Homodimer.</text>
</comment>
<dbReference type="InterPro" id="IPR036390">
    <property type="entry name" value="WH_DNA-bd_sf"/>
</dbReference>